<name>A0ABX4NKX2_9LEPT</name>
<organism evidence="2 3">
    <name type="scientific">Leptospira barantonii</name>
    <dbReference type="NCBI Taxonomy" id="2023184"/>
    <lineage>
        <taxon>Bacteria</taxon>
        <taxon>Pseudomonadati</taxon>
        <taxon>Spirochaetota</taxon>
        <taxon>Spirochaetia</taxon>
        <taxon>Leptospirales</taxon>
        <taxon>Leptospiraceae</taxon>
        <taxon>Leptospira</taxon>
    </lineage>
</organism>
<evidence type="ECO:0000313" key="2">
    <source>
        <dbReference type="EMBL" id="PJZ57455.1"/>
    </source>
</evidence>
<dbReference type="InterPro" id="IPR043733">
    <property type="entry name" value="DUF5677"/>
</dbReference>
<comment type="caution">
    <text evidence="2">The sequence shown here is derived from an EMBL/GenBank/DDBJ whole genome shotgun (WGS) entry which is preliminary data.</text>
</comment>
<dbReference type="EMBL" id="NPDS01000003">
    <property type="protein sequence ID" value="PJZ57455.1"/>
    <property type="molecule type" value="Genomic_DNA"/>
</dbReference>
<evidence type="ECO:0000256" key="1">
    <source>
        <dbReference type="SAM" id="Phobius"/>
    </source>
</evidence>
<reference evidence="2 3" key="1">
    <citation type="submission" date="2017-07" db="EMBL/GenBank/DDBJ databases">
        <title>Leptospira spp. isolated from tropical soils.</title>
        <authorList>
            <person name="Thibeaux R."/>
            <person name="Iraola G."/>
            <person name="Ferres I."/>
            <person name="Bierque E."/>
            <person name="Girault D."/>
            <person name="Soupe-Gilbert M.-E."/>
            <person name="Picardeau M."/>
            <person name="Goarant C."/>
        </authorList>
    </citation>
    <scope>NUCLEOTIDE SEQUENCE [LARGE SCALE GENOMIC DNA]</scope>
    <source>
        <strain evidence="2 3">FH4-C-A1</strain>
    </source>
</reference>
<proteinExistence type="predicted"/>
<protein>
    <submittedName>
        <fullName evidence="2">Uncharacterized protein</fullName>
    </submittedName>
</protein>
<keyword evidence="1" id="KW-0472">Membrane</keyword>
<dbReference type="Proteomes" id="UP000231879">
    <property type="component" value="Unassembled WGS sequence"/>
</dbReference>
<feature type="transmembrane region" description="Helical" evidence="1">
    <location>
        <begin position="229"/>
        <end position="252"/>
    </location>
</feature>
<sequence length="286" mass="33550">MDSINDKINQVRETYLSHGRDFPVLEQIHSDIIRMHNEMRANRKIFLRKGILEPVAIYLINAICEFDTQIINSLKNRHYSSAEAMSRISIEHSVNLQYILNTKTNDRVISLMKHYILGAKTKATKWKNDALRLDLKEAIPHAEGKISLFNNYIDSNPHIVSDKVAEWPDAKSRFRDIGQEYHYHIVYASASDSVHTLSEDIFNLITLNSYPKEIQEKVFENIYYQRMSFAHYLSIYSLLYCCGSFVSFLEYLKNTDFHSRIEKFVKVLNQILEKHEKDDVQIKEPI</sequence>
<evidence type="ECO:0000313" key="3">
    <source>
        <dbReference type="Proteomes" id="UP000231879"/>
    </source>
</evidence>
<keyword evidence="1" id="KW-1133">Transmembrane helix</keyword>
<accession>A0ABX4NKX2</accession>
<dbReference type="RefSeq" id="WP_100762152.1">
    <property type="nucleotide sequence ID" value="NZ_NPDS01000003.1"/>
</dbReference>
<gene>
    <name evidence="2" type="ORF">CH367_08855</name>
</gene>
<keyword evidence="3" id="KW-1185">Reference proteome</keyword>
<dbReference type="Pfam" id="PF18928">
    <property type="entry name" value="DUF5677"/>
    <property type="match status" value="1"/>
</dbReference>
<keyword evidence="1" id="KW-0812">Transmembrane</keyword>